<dbReference type="RefSeq" id="WP_089954132.1">
    <property type="nucleotide sequence ID" value="NZ_FNAV01000001.1"/>
</dbReference>
<dbReference type="InterPro" id="IPR052712">
    <property type="entry name" value="Acid_resist_chaperone_HdeD"/>
</dbReference>
<keyword evidence="1" id="KW-0812">Transmembrane</keyword>
<feature type="transmembrane region" description="Helical" evidence="1">
    <location>
        <begin position="85"/>
        <end position="102"/>
    </location>
</feature>
<keyword evidence="1" id="KW-1133">Transmembrane helix</keyword>
<protein>
    <submittedName>
        <fullName evidence="2">Uncharacterized membrane protein HdeD, DUF308 family</fullName>
    </submittedName>
</protein>
<dbReference type="STRING" id="282683.SAMN04488105_10198"/>
<feature type="transmembrane region" description="Helical" evidence="1">
    <location>
        <begin position="35"/>
        <end position="54"/>
    </location>
</feature>
<feature type="transmembrane region" description="Helical" evidence="1">
    <location>
        <begin position="61"/>
        <end position="79"/>
    </location>
</feature>
<feature type="transmembrane region" description="Helical" evidence="1">
    <location>
        <begin position="5"/>
        <end position="23"/>
    </location>
</feature>
<evidence type="ECO:0000313" key="2">
    <source>
        <dbReference type="EMBL" id="SDE13202.1"/>
    </source>
</evidence>
<keyword evidence="1" id="KW-0472">Membrane</keyword>
<sequence>MKNWLLWLIVGIVLILGGIFALMNPFAASVAAEQIAGWCFVFGGIGQLVAALRADGWGSKILGVLLGIAYVWLGVTLLGNPLVGIITLTMMVAIMFMVNGVLKIVMAFGARGSGYFWVALLSGVLSVALGVMVFGNFLQSSAVLLGVLLAIELISSGVTMVAFALAARKLPPEERGLHA</sequence>
<dbReference type="EMBL" id="FNAV01000001">
    <property type="protein sequence ID" value="SDE13202.1"/>
    <property type="molecule type" value="Genomic_DNA"/>
</dbReference>
<dbReference type="Pfam" id="PF03729">
    <property type="entry name" value="DUF308"/>
    <property type="match status" value="1"/>
</dbReference>
<proteinExistence type="predicted"/>
<name>A0A1G7AEG3_9RHOB</name>
<dbReference type="OrthoDB" id="5678253at2"/>
<dbReference type="Proteomes" id="UP000198994">
    <property type="component" value="Unassembled WGS sequence"/>
</dbReference>
<dbReference type="GO" id="GO:0005886">
    <property type="term" value="C:plasma membrane"/>
    <property type="evidence" value="ECO:0007669"/>
    <property type="project" value="TreeGrafter"/>
</dbReference>
<feature type="transmembrane region" description="Helical" evidence="1">
    <location>
        <begin position="114"/>
        <end position="137"/>
    </location>
</feature>
<organism evidence="2 3">
    <name type="scientific">Salipiger thiooxidans</name>
    <dbReference type="NCBI Taxonomy" id="282683"/>
    <lineage>
        <taxon>Bacteria</taxon>
        <taxon>Pseudomonadati</taxon>
        <taxon>Pseudomonadota</taxon>
        <taxon>Alphaproteobacteria</taxon>
        <taxon>Rhodobacterales</taxon>
        <taxon>Roseobacteraceae</taxon>
        <taxon>Salipiger</taxon>
    </lineage>
</organism>
<evidence type="ECO:0000313" key="3">
    <source>
        <dbReference type="Proteomes" id="UP000198994"/>
    </source>
</evidence>
<dbReference type="PANTHER" id="PTHR34989:SF1">
    <property type="entry name" value="PROTEIN HDED"/>
    <property type="match status" value="1"/>
</dbReference>
<keyword evidence="3" id="KW-1185">Reference proteome</keyword>
<dbReference type="AlphaFoldDB" id="A0A1G7AEG3"/>
<accession>A0A1G7AEG3</accession>
<dbReference type="InterPro" id="IPR005325">
    <property type="entry name" value="DUF308_memb"/>
</dbReference>
<dbReference type="PANTHER" id="PTHR34989">
    <property type="entry name" value="PROTEIN HDED"/>
    <property type="match status" value="1"/>
</dbReference>
<feature type="transmembrane region" description="Helical" evidence="1">
    <location>
        <begin position="143"/>
        <end position="167"/>
    </location>
</feature>
<reference evidence="3" key="1">
    <citation type="submission" date="2016-10" db="EMBL/GenBank/DDBJ databases">
        <authorList>
            <person name="Varghese N."/>
            <person name="Submissions S."/>
        </authorList>
    </citation>
    <scope>NUCLEOTIDE SEQUENCE [LARGE SCALE GENOMIC DNA]</scope>
    <source>
        <strain evidence="3">DSM 10146</strain>
    </source>
</reference>
<evidence type="ECO:0000256" key="1">
    <source>
        <dbReference type="SAM" id="Phobius"/>
    </source>
</evidence>
<gene>
    <name evidence="2" type="ORF">SAMN04488105_10198</name>
</gene>